<dbReference type="EnsemblPlants" id="OB02G26360.1">
    <property type="protein sequence ID" value="OB02G26360.1"/>
    <property type="gene ID" value="OB02G26360"/>
</dbReference>
<evidence type="ECO:0000259" key="1">
    <source>
        <dbReference type="Pfam" id="PF03936"/>
    </source>
</evidence>
<accession>J3LDB9</accession>
<sequence length="105" mass="12493">MRDFLLQRERLTSHVASTIDSCMKEHSIAIEIAREKIHVLIEESWKDFNDEWLDSSNTQPMQLMERIFNLTRTMEFIYKKDDAYTNGHTIKDNIHSLFVDPVMMT</sequence>
<organism evidence="2">
    <name type="scientific">Oryza brachyantha</name>
    <name type="common">malo sina</name>
    <dbReference type="NCBI Taxonomy" id="4533"/>
    <lineage>
        <taxon>Eukaryota</taxon>
        <taxon>Viridiplantae</taxon>
        <taxon>Streptophyta</taxon>
        <taxon>Embryophyta</taxon>
        <taxon>Tracheophyta</taxon>
        <taxon>Spermatophyta</taxon>
        <taxon>Magnoliopsida</taxon>
        <taxon>Liliopsida</taxon>
        <taxon>Poales</taxon>
        <taxon>Poaceae</taxon>
        <taxon>BOP clade</taxon>
        <taxon>Oryzoideae</taxon>
        <taxon>Oryzeae</taxon>
        <taxon>Oryzinae</taxon>
        <taxon>Oryza</taxon>
    </lineage>
</organism>
<dbReference type="OMA" id="NGPLITH"/>
<dbReference type="eggNOG" id="ENOG502QUCN">
    <property type="taxonomic scope" value="Eukaryota"/>
</dbReference>
<feature type="domain" description="Terpene synthase metal-binding" evidence="1">
    <location>
        <begin position="7"/>
        <end position="47"/>
    </location>
</feature>
<proteinExistence type="predicted"/>
<dbReference type="HOGENOM" id="CLU_003125_6_1_1"/>
<protein>
    <recommendedName>
        <fullName evidence="1">Terpene synthase metal-binding domain-containing protein</fullName>
    </recommendedName>
</protein>
<dbReference type="SUPFAM" id="SSF48576">
    <property type="entry name" value="Terpenoid synthases"/>
    <property type="match status" value="1"/>
</dbReference>
<dbReference type="Gene3D" id="1.10.600.10">
    <property type="entry name" value="Farnesyl Diphosphate Synthase"/>
    <property type="match status" value="1"/>
</dbReference>
<name>J3LDB9_ORYBR</name>
<dbReference type="InterPro" id="IPR008949">
    <property type="entry name" value="Isoprenoid_synthase_dom_sf"/>
</dbReference>
<reference evidence="2" key="1">
    <citation type="submission" date="2013-04" db="UniProtKB">
        <authorList>
            <consortium name="EnsemblPlants"/>
        </authorList>
    </citation>
    <scope>IDENTIFICATION</scope>
</reference>
<dbReference type="STRING" id="4533.J3LDB9"/>
<evidence type="ECO:0000313" key="2">
    <source>
        <dbReference type="EnsemblPlants" id="OB02G26360.1"/>
    </source>
</evidence>
<dbReference type="Proteomes" id="UP000006038">
    <property type="component" value="Unassembled WGS sequence"/>
</dbReference>
<dbReference type="GO" id="GO:0000287">
    <property type="term" value="F:magnesium ion binding"/>
    <property type="evidence" value="ECO:0007669"/>
    <property type="project" value="InterPro"/>
</dbReference>
<dbReference type="InterPro" id="IPR005630">
    <property type="entry name" value="Terpene_synthase_metal-bd"/>
</dbReference>
<evidence type="ECO:0000313" key="3">
    <source>
        <dbReference type="Proteomes" id="UP000006038"/>
    </source>
</evidence>
<dbReference type="Gramene" id="OB02G26360.1">
    <property type="protein sequence ID" value="OB02G26360.1"/>
    <property type="gene ID" value="OB02G26360"/>
</dbReference>
<dbReference type="AlphaFoldDB" id="J3LDB9"/>
<dbReference type="GO" id="GO:0010333">
    <property type="term" value="F:terpene synthase activity"/>
    <property type="evidence" value="ECO:0007669"/>
    <property type="project" value="InterPro"/>
</dbReference>
<dbReference type="Pfam" id="PF03936">
    <property type="entry name" value="Terpene_synth_C"/>
    <property type="match status" value="1"/>
</dbReference>
<keyword evidence="3" id="KW-1185">Reference proteome</keyword>